<reference evidence="1 2" key="1">
    <citation type="submission" date="2024-08" db="EMBL/GenBank/DDBJ databases">
        <authorList>
            <person name="Wei W."/>
        </authorList>
    </citation>
    <scope>NUCLEOTIDE SEQUENCE [LARGE SCALE GENOMIC DNA]</scope>
    <source>
        <strain evidence="1 2">XU2</strain>
    </source>
</reference>
<name>A0ABV4RJM7_9BACT</name>
<gene>
    <name evidence="1" type="ORF">ACD591_18825</name>
</gene>
<dbReference type="RefSeq" id="WP_192576569.1">
    <property type="nucleotide sequence ID" value="NZ_BMMG01000010.1"/>
</dbReference>
<proteinExistence type="predicted"/>
<protein>
    <recommendedName>
        <fullName evidence="3">LPS export ABC transporter periplasmic protein LptC</fullName>
    </recommendedName>
</protein>
<organism evidence="1 2">
    <name type="scientific">Rufibacter glacialis</name>
    <dbReference type="NCBI Taxonomy" id="1259555"/>
    <lineage>
        <taxon>Bacteria</taxon>
        <taxon>Pseudomonadati</taxon>
        <taxon>Bacteroidota</taxon>
        <taxon>Cytophagia</taxon>
        <taxon>Cytophagales</taxon>
        <taxon>Hymenobacteraceae</taxon>
        <taxon>Rufibacter</taxon>
    </lineage>
</organism>
<evidence type="ECO:0008006" key="3">
    <source>
        <dbReference type="Google" id="ProtNLM"/>
    </source>
</evidence>
<evidence type="ECO:0000313" key="2">
    <source>
        <dbReference type="Proteomes" id="UP001570846"/>
    </source>
</evidence>
<evidence type="ECO:0000313" key="1">
    <source>
        <dbReference type="EMBL" id="MFA1773361.1"/>
    </source>
</evidence>
<keyword evidence="2" id="KW-1185">Reference proteome</keyword>
<comment type="caution">
    <text evidence="1">The sequence shown here is derived from an EMBL/GenBank/DDBJ whole genome shotgun (WGS) entry which is preliminary data.</text>
</comment>
<dbReference type="EMBL" id="JBGOGF010000012">
    <property type="protein sequence ID" value="MFA1773361.1"/>
    <property type="molecule type" value="Genomic_DNA"/>
</dbReference>
<dbReference type="Proteomes" id="UP001570846">
    <property type="component" value="Unassembled WGS sequence"/>
</dbReference>
<sequence length="190" mass="21159">MLAAFWMGATSCQDETIAPVMQSTHQAYDLVGFLDQEAQALQQQKAASHKTVSEAGAKKESKIIEALNWAEELAPFADADINKPALKGLFTQTESTNALGQQVLRYQAKEDAATNVQEVTYTLDSQDQLVRLQATIVQENMLFKTRKRMHLEARSGAPGRLTRYQLDEMQKLLLMEADHYSVTGEVVPGR</sequence>
<accession>A0ABV4RJM7</accession>